<gene>
    <name evidence="2" type="ORF">RM540_12670</name>
</gene>
<evidence type="ECO:0000313" key="2">
    <source>
        <dbReference type="EMBL" id="MDT0632606.1"/>
    </source>
</evidence>
<reference evidence="2 3" key="1">
    <citation type="submission" date="2023-09" db="EMBL/GenBank/DDBJ databases">
        <authorList>
            <person name="Rey-Velasco X."/>
        </authorList>
    </citation>
    <scope>NUCLEOTIDE SEQUENCE [LARGE SCALE GENOMIC DNA]</scope>
    <source>
        <strain evidence="2 3">F394</strain>
    </source>
</reference>
<evidence type="ECO:0000256" key="1">
    <source>
        <dbReference type="SAM" id="SignalP"/>
    </source>
</evidence>
<dbReference type="Proteomes" id="UP001267426">
    <property type="component" value="Unassembled WGS sequence"/>
</dbReference>
<proteinExistence type="predicted"/>
<protein>
    <recommendedName>
        <fullName evidence="4">Lipoprotein</fullName>
    </recommendedName>
</protein>
<sequence>MLLAALLASGAVGAPGAAAQVLADTTGRPAPASAAPPPPRPADDWLGRDKALHAGASFLLTLGGQYVLVNKAGLSDDGALPVSAGVALGLGLLKETADVNREVHPLFSWRDLAADALGVLLAALLIEL</sequence>
<keyword evidence="3" id="KW-1185">Reference proteome</keyword>
<dbReference type="EMBL" id="JAVRHT010000032">
    <property type="protein sequence ID" value="MDT0632606.1"/>
    <property type="molecule type" value="Genomic_DNA"/>
</dbReference>
<organism evidence="2 3">
    <name type="scientific">Rubrivirga litoralis</name>
    <dbReference type="NCBI Taxonomy" id="3075598"/>
    <lineage>
        <taxon>Bacteria</taxon>
        <taxon>Pseudomonadati</taxon>
        <taxon>Rhodothermota</taxon>
        <taxon>Rhodothermia</taxon>
        <taxon>Rhodothermales</taxon>
        <taxon>Rubricoccaceae</taxon>
        <taxon>Rubrivirga</taxon>
    </lineage>
</organism>
<feature type="chain" id="PRO_5047494397" description="Lipoprotein" evidence="1">
    <location>
        <begin position="20"/>
        <end position="128"/>
    </location>
</feature>
<keyword evidence="1" id="KW-0732">Signal</keyword>
<evidence type="ECO:0000313" key="3">
    <source>
        <dbReference type="Proteomes" id="UP001267426"/>
    </source>
</evidence>
<accession>A0ABU3BTI6</accession>
<dbReference type="RefSeq" id="WP_311664653.1">
    <property type="nucleotide sequence ID" value="NZ_JAVRHT010000032.1"/>
</dbReference>
<comment type="caution">
    <text evidence="2">The sequence shown here is derived from an EMBL/GenBank/DDBJ whole genome shotgun (WGS) entry which is preliminary data.</text>
</comment>
<evidence type="ECO:0008006" key="4">
    <source>
        <dbReference type="Google" id="ProtNLM"/>
    </source>
</evidence>
<name>A0ABU3BTI6_9BACT</name>
<feature type="signal peptide" evidence="1">
    <location>
        <begin position="1"/>
        <end position="19"/>
    </location>
</feature>